<dbReference type="EMBL" id="CADCUW010000299">
    <property type="protein sequence ID" value="CAA9419041.1"/>
    <property type="molecule type" value="Genomic_DNA"/>
</dbReference>
<keyword evidence="1" id="KW-1133">Transmembrane helix</keyword>
<feature type="transmembrane region" description="Helical" evidence="1">
    <location>
        <begin position="144"/>
        <end position="169"/>
    </location>
</feature>
<keyword evidence="1" id="KW-0472">Membrane</keyword>
<accession>A0A6J4PNB9</accession>
<feature type="transmembrane region" description="Helical" evidence="1">
    <location>
        <begin position="181"/>
        <end position="199"/>
    </location>
</feature>
<dbReference type="AlphaFoldDB" id="A0A6J4PNB9"/>
<keyword evidence="1" id="KW-0812">Transmembrane</keyword>
<evidence type="ECO:0000313" key="2">
    <source>
        <dbReference type="EMBL" id="CAA9419041.1"/>
    </source>
</evidence>
<reference evidence="2" key="1">
    <citation type="submission" date="2020-02" db="EMBL/GenBank/DDBJ databases">
        <authorList>
            <person name="Meier V. D."/>
        </authorList>
    </citation>
    <scope>NUCLEOTIDE SEQUENCE</scope>
    <source>
        <strain evidence="2">AVDCRST_MAG01</strain>
    </source>
</reference>
<evidence type="ECO:0000256" key="1">
    <source>
        <dbReference type="SAM" id="Phobius"/>
    </source>
</evidence>
<feature type="transmembrane region" description="Helical" evidence="1">
    <location>
        <begin position="235"/>
        <end position="254"/>
    </location>
</feature>
<feature type="transmembrane region" description="Helical" evidence="1">
    <location>
        <begin position="82"/>
        <end position="99"/>
    </location>
</feature>
<feature type="transmembrane region" description="Helical" evidence="1">
    <location>
        <begin position="111"/>
        <end position="132"/>
    </location>
</feature>
<organism evidence="2">
    <name type="scientific">uncultured Rubrobacteraceae bacterium</name>
    <dbReference type="NCBI Taxonomy" id="349277"/>
    <lineage>
        <taxon>Bacteria</taxon>
        <taxon>Bacillati</taxon>
        <taxon>Actinomycetota</taxon>
        <taxon>Rubrobacteria</taxon>
        <taxon>Rubrobacterales</taxon>
        <taxon>Rubrobacteraceae</taxon>
        <taxon>environmental samples</taxon>
    </lineage>
</organism>
<dbReference type="PANTHER" id="PTHR33802:SF1">
    <property type="entry name" value="XK-RELATED PROTEIN"/>
    <property type="match status" value="1"/>
</dbReference>
<protein>
    <recommendedName>
        <fullName evidence="3">Tryptophan-rich sensory protein</fullName>
    </recommendedName>
</protein>
<gene>
    <name evidence="2" type="ORF">AVDCRST_MAG01-01-2126</name>
</gene>
<feature type="transmembrane region" description="Helical" evidence="1">
    <location>
        <begin position="49"/>
        <end position="70"/>
    </location>
</feature>
<dbReference type="PANTHER" id="PTHR33802">
    <property type="entry name" value="SI:CH211-161H7.5-RELATED"/>
    <property type="match status" value="1"/>
</dbReference>
<evidence type="ECO:0008006" key="3">
    <source>
        <dbReference type="Google" id="ProtNLM"/>
    </source>
</evidence>
<name>A0A6J4PNB9_9ACTN</name>
<proteinExistence type="predicted"/>
<sequence length="267" mass="27607">MRTNSRMDRARQAATIVGVVLQVGGGALAGGSVGRVSAENPTLVVPADYAFVVWGPIFALSLAYSVYQALPQQRQNPLLRRVGWFVAGAFAGNGLRQILFPAELFVASQALLAGIVACAVAALLGLGLGRVYRERGLGWADRWLVALPVGLFAGWVTAAVFVGVATTLVGTGFLDGGPFEAILGVILLIVGVVVASVVVRSARRGRAQGYVAYAGAVLWALVAVVANQYDASSITTVAAALGVVLVALALLAPLRSRGPRNAMRNAS</sequence>
<feature type="transmembrane region" description="Helical" evidence="1">
    <location>
        <begin position="211"/>
        <end position="229"/>
    </location>
</feature>